<dbReference type="AlphaFoldDB" id="A0A4P7N3R4"/>
<accession>A0A4P7N3R4</accession>
<dbReference type="OMA" id="RAPLMRQ"/>
<gene>
    <name evidence="4" type="ORF">PoMZ_10273</name>
</gene>
<keyword evidence="2" id="KW-0812">Transmembrane</keyword>
<evidence type="ECO:0000313" key="4">
    <source>
        <dbReference type="EMBL" id="QBZ54570.1"/>
    </source>
</evidence>
<evidence type="ECO:0000256" key="1">
    <source>
        <dbReference type="SAM" id="MobiDB-lite"/>
    </source>
</evidence>
<feature type="transmembrane region" description="Helical" evidence="2">
    <location>
        <begin position="233"/>
        <end position="257"/>
    </location>
</feature>
<reference evidence="4 5" key="1">
    <citation type="journal article" date="2019" name="Mol. Biol. Evol.">
        <title>Blast fungal genomes show frequent chromosomal changes, gene gains and losses, and effector gene turnover.</title>
        <authorList>
            <person name="Gomez Luciano L.B."/>
            <person name="Jason Tsai I."/>
            <person name="Chuma I."/>
            <person name="Tosa Y."/>
            <person name="Chen Y.H."/>
            <person name="Li J.Y."/>
            <person name="Li M.Y."/>
            <person name="Jade Lu M.Y."/>
            <person name="Nakayashiki H."/>
            <person name="Li W.H."/>
        </authorList>
    </citation>
    <scope>NUCLEOTIDE SEQUENCE [LARGE SCALE GENOMIC DNA]</scope>
    <source>
        <strain evidence="4">MZ5-1-6</strain>
    </source>
</reference>
<keyword evidence="2" id="KW-1133">Transmembrane helix</keyword>
<proteinExistence type="predicted"/>
<evidence type="ECO:0000256" key="3">
    <source>
        <dbReference type="SAM" id="SignalP"/>
    </source>
</evidence>
<protein>
    <submittedName>
        <fullName evidence="4">Uncharacterized protein</fullName>
    </submittedName>
</protein>
<evidence type="ECO:0000256" key="2">
    <source>
        <dbReference type="SAM" id="Phobius"/>
    </source>
</evidence>
<dbReference type="EMBL" id="CP034204">
    <property type="protein sequence ID" value="QBZ54570.1"/>
    <property type="molecule type" value="Genomic_DNA"/>
</dbReference>
<keyword evidence="3" id="KW-0732">Signal</keyword>
<feature type="signal peptide" evidence="3">
    <location>
        <begin position="1"/>
        <end position="26"/>
    </location>
</feature>
<sequence length="349" mass="37212">MHQRQGPKSTLLFTLLLAATATSAAASAGKRTECITSRSSELISVAACGHKETLRQCFSNPDHYGWGVNAQAQDLKICFLNAGCTPEAAQIEAEWTIRRCDEGSRDLRRRRDPHESISPPAAPIAARMYDSLAPTPTPTAPLDARSGDVLAKRQDQPPQPTTQPQLLGGFMLFECYSTATTRQNVCTTAPGSSRQTCSDVNVPFYKCIDGKICRPDAAGLPGCVNATKKMTTAGYIVAGILGITIFVATITICTCCIRDRNVDKRLRKAGELATMQREAQATALKQRPTIDVRTVSSSSQPLMGGGGGGGDADAEAIGVAQTEGAAYVSPHPGARHDPFSEGAPYQDRR</sequence>
<feature type="region of interest" description="Disordered" evidence="1">
    <location>
        <begin position="283"/>
        <end position="349"/>
    </location>
</feature>
<dbReference type="VEuPathDB" id="FungiDB:M_BR32_EuGene_00090921"/>
<evidence type="ECO:0000313" key="5">
    <source>
        <dbReference type="Proteomes" id="UP000294847"/>
    </source>
</evidence>
<name>A0A4P7N3R4_PYROR</name>
<keyword evidence="2" id="KW-0472">Membrane</keyword>
<dbReference type="Proteomes" id="UP000294847">
    <property type="component" value="Chromosome 1"/>
</dbReference>
<organism evidence="4 5">
    <name type="scientific">Pyricularia oryzae</name>
    <name type="common">Rice blast fungus</name>
    <name type="synonym">Magnaporthe oryzae</name>
    <dbReference type="NCBI Taxonomy" id="318829"/>
    <lineage>
        <taxon>Eukaryota</taxon>
        <taxon>Fungi</taxon>
        <taxon>Dikarya</taxon>
        <taxon>Ascomycota</taxon>
        <taxon>Pezizomycotina</taxon>
        <taxon>Sordariomycetes</taxon>
        <taxon>Sordariomycetidae</taxon>
        <taxon>Magnaporthales</taxon>
        <taxon>Pyriculariaceae</taxon>
        <taxon>Pyricularia</taxon>
    </lineage>
</organism>
<feature type="chain" id="PRO_5043915836" evidence="3">
    <location>
        <begin position="27"/>
        <end position="349"/>
    </location>
</feature>